<comment type="subcellular location">
    <subcellularLocation>
        <location evidence="2">Endoplasmic reticulum</location>
    </subcellularLocation>
    <subcellularLocation>
        <location evidence="3">Membrane</location>
    </subcellularLocation>
    <subcellularLocation>
        <location evidence="1">Mitochondrion</location>
    </subcellularLocation>
</comment>
<evidence type="ECO:0000256" key="1">
    <source>
        <dbReference type="ARBA" id="ARBA00004173"/>
    </source>
</evidence>
<dbReference type="PANTHER" id="PTHR48182:SF2">
    <property type="entry name" value="PROTEIN SERAC1"/>
    <property type="match status" value="1"/>
</dbReference>
<evidence type="ECO:0000256" key="6">
    <source>
        <dbReference type="ARBA" id="ARBA00023136"/>
    </source>
</evidence>
<dbReference type="GO" id="GO:0016020">
    <property type="term" value="C:membrane"/>
    <property type="evidence" value="ECO:0007669"/>
    <property type="project" value="UniProtKB-SubCell"/>
</dbReference>
<dbReference type="Gene3D" id="3.40.50.300">
    <property type="entry name" value="P-loop containing nucleotide triphosphate hydrolases"/>
    <property type="match status" value="1"/>
</dbReference>
<evidence type="ECO:0000256" key="3">
    <source>
        <dbReference type="ARBA" id="ARBA00004370"/>
    </source>
</evidence>
<dbReference type="SUPFAM" id="SSF53474">
    <property type="entry name" value="alpha/beta-Hydrolases"/>
    <property type="match status" value="1"/>
</dbReference>
<dbReference type="EMBL" id="MQTW01000518">
    <property type="protein sequence ID" value="RYC79772.1"/>
    <property type="molecule type" value="Genomic_DNA"/>
</dbReference>
<dbReference type="InterPro" id="IPR027417">
    <property type="entry name" value="P-loop_NTPase"/>
</dbReference>
<dbReference type="GO" id="GO:0005739">
    <property type="term" value="C:mitochondrion"/>
    <property type="evidence" value="ECO:0007669"/>
    <property type="project" value="UniProtKB-SubCell"/>
</dbReference>
<dbReference type="AlphaFoldDB" id="A0A4Q2V005"/>
<dbReference type="GO" id="GO:0005783">
    <property type="term" value="C:endoplasmic reticulum"/>
    <property type="evidence" value="ECO:0007669"/>
    <property type="project" value="UniProtKB-SubCell"/>
</dbReference>
<reference evidence="7 8" key="1">
    <citation type="submission" date="2016-12" db="EMBL/GenBank/DDBJ databases">
        <title>Draft genome sequence of Fusarium oxysporum causing rot on Narcissus.</title>
        <authorList>
            <person name="Armitage A.D."/>
            <person name="Taylor A."/>
            <person name="Clarkson J.P."/>
            <person name="Harrison R.J."/>
            <person name="Jackson A.C."/>
        </authorList>
    </citation>
    <scope>NUCLEOTIDE SEQUENCE [LARGE SCALE GENOMIC DNA]</scope>
    <source>
        <strain evidence="7 8">N139</strain>
    </source>
</reference>
<accession>A0A4Q2V005</accession>
<dbReference type="InterPro" id="IPR052374">
    <property type="entry name" value="SERAC1"/>
</dbReference>
<proteinExistence type="predicted"/>
<evidence type="ECO:0000256" key="4">
    <source>
        <dbReference type="ARBA" id="ARBA00022824"/>
    </source>
</evidence>
<evidence type="ECO:0000313" key="7">
    <source>
        <dbReference type="EMBL" id="RYC79772.1"/>
    </source>
</evidence>
<dbReference type="InterPro" id="IPR029058">
    <property type="entry name" value="AB_hydrolase_fold"/>
</dbReference>
<keyword evidence="5" id="KW-0496">Mitochondrion</keyword>
<evidence type="ECO:0000256" key="2">
    <source>
        <dbReference type="ARBA" id="ARBA00004240"/>
    </source>
</evidence>
<dbReference type="SUPFAM" id="SSF52540">
    <property type="entry name" value="P-loop containing nucleoside triphosphate hydrolases"/>
    <property type="match status" value="1"/>
</dbReference>
<protein>
    <submittedName>
        <fullName evidence="7">Uncharacterized protein</fullName>
    </submittedName>
</protein>
<dbReference type="Proteomes" id="UP000290540">
    <property type="component" value="Unassembled WGS sequence"/>
</dbReference>
<name>A0A4Q2V005_FUSOX</name>
<keyword evidence="4" id="KW-0256">Endoplasmic reticulum</keyword>
<evidence type="ECO:0000256" key="5">
    <source>
        <dbReference type="ARBA" id="ARBA00023128"/>
    </source>
</evidence>
<dbReference type="PANTHER" id="PTHR48182">
    <property type="entry name" value="PROTEIN SERAC1"/>
    <property type="match status" value="1"/>
</dbReference>
<comment type="caution">
    <text evidence="7">The sequence shown here is derived from an EMBL/GenBank/DDBJ whole genome shotgun (WGS) entry which is preliminary data.</text>
</comment>
<evidence type="ECO:0000313" key="8">
    <source>
        <dbReference type="Proteomes" id="UP000290540"/>
    </source>
</evidence>
<sequence length="835" mass="94197">MSESKRAIRLQCLSDERGNGAIEPERVRQAIAQLASLPTAIAGQLSITVATGSKEHQTATIMLPSSETTWFDKLKKKVKTNTTAAGLRWAAPSPGSTFTDFIDLTVLRSPPGSTIDVCAVHGLNGNAFDTWCTKSGTMWLRDLLPECRWFEQARIMTFGYTSGLLDRKAKNNLLADYSIQLLRKLQQLRGKDMESAARPLLLVCHSMGGLVARSAMSLIQKHPTEYPGFSFDRIGLAFLSTPHFGSTLADWGKYIAFLNHSIGIRNEIMRALRTINPSTIDDMEAWNKMRPQPIVRCFCEADNTDWLKSKPWWPFKPSYYIVTPTSATFLRPAQVLLGTDHHTVCRFSPTDGHWGTVKAEIEDLGAYLTERWNIGRYIARGSQLSYGPGYPSPAPGSCPPAAGRKFNFDSDPEPNFFFVGRGTSIHSLRCEFLQDPECQRQLWVALLGTGGIGKTEILRQVSKQYRNDFHVFFLQATDSATLQQASHKAATEIGHEILVTPTFYAGALERWSRLQQEERIQEFNQWVSRPKGNCLLVLDDLDGIETASMLAQAPRAIFSSRNRNSVGQSYIHPIDIPKMDDDEVDQLLRSLPQQPEPTQADLLAVGEIAQGHPLTVRCILERMRNNRINIQGFIDQFRVNSQDCVKQLLLRTRLPSRDTIMESFRRFFDHMALANVTLAHVFFDIIAFTSPVFGSTSASRYREFEIPEEYLGDCRGGLKDSNLLSPGSTIKNQLLREFARVSLAKTGDGQDFEIHPIWIECQRHACKPPRRIECLRQVMAICDAWHRHGQQHEQEAALYFMNNAFHLGTAFHIQDRELASGTVTLQKISEWRAWT</sequence>
<keyword evidence="6" id="KW-0472">Membrane</keyword>
<gene>
    <name evidence="7" type="ORF">BFJ63_vAg17343</name>
</gene>
<dbReference type="Gene3D" id="3.40.50.1820">
    <property type="entry name" value="alpha/beta hydrolase"/>
    <property type="match status" value="1"/>
</dbReference>
<organism evidence="7 8">
    <name type="scientific">Fusarium oxysporum f. sp. narcissi</name>
    <dbReference type="NCBI Taxonomy" id="451672"/>
    <lineage>
        <taxon>Eukaryota</taxon>
        <taxon>Fungi</taxon>
        <taxon>Dikarya</taxon>
        <taxon>Ascomycota</taxon>
        <taxon>Pezizomycotina</taxon>
        <taxon>Sordariomycetes</taxon>
        <taxon>Hypocreomycetidae</taxon>
        <taxon>Hypocreales</taxon>
        <taxon>Nectriaceae</taxon>
        <taxon>Fusarium</taxon>
        <taxon>Fusarium oxysporum species complex</taxon>
    </lineage>
</organism>